<dbReference type="AlphaFoldDB" id="A0AAQ3JPC5"/>
<gene>
    <name evidence="1" type="ORF">Cni_G02378</name>
</gene>
<evidence type="ECO:0000313" key="1">
    <source>
        <dbReference type="EMBL" id="WOK93678.1"/>
    </source>
</evidence>
<dbReference type="EMBL" id="CP136890">
    <property type="protein sequence ID" value="WOK93678.1"/>
    <property type="molecule type" value="Genomic_DNA"/>
</dbReference>
<protein>
    <submittedName>
        <fullName evidence="1">Uncharacterized protein</fullName>
    </submittedName>
</protein>
<keyword evidence="2" id="KW-1185">Reference proteome</keyword>
<name>A0AAQ3JPC5_9LILI</name>
<dbReference type="Proteomes" id="UP001327560">
    <property type="component" value="Chromosome 1"/>
</dbReference>
<organism evidence="1 2">
    <name type="scientific">Canna indica</name>
    <name type="common">Indian-shot</name>
    <dbReference type="NCBI Taxonomy" id="4628"/>
    <lineage>
        <taxon>Eukaryota</taxon>
        <taxon>Viridiplantae</taxon>
        <taxon>Streptophyta</taxon>
        <taxon>Embryophyta</taxon>
        <taxon>Tracheophyta</taxon>
        <taxon>Spermatophyta</taxon>
        <taxon>Magnoliopsida</taxon>
        <taxon>Liliopsida</taxon>
        <taxon>Zingiberales</taxon>
        <taxon>Cannaceae</taxon>
        <taxon>Canna</taxon>
    </lineage>
</organism>
<proteinExistence type="predicted"/>
<reference evidence="1 2" key="1">
    <citation type="submission" date="2023-10" db="EMBL/GenBank/DDBJ databases">
        <title>Chromosome-scale genome assembly provides insights into flower coloration mechanisms of Canna indica.</title>
        <authorList>
            <person name="Li C."/>
        </authorList>
    </citation>
    <scope>NUCLEOTIDE SEQUENCE [LARGE SCALE GENOMIC DNA]</scope>
    <source>
        <tissue evidence="1">Flower</tissue>
    </source>
</reference>
<sequence>MQLQLLPLPLPLQFAMVGFGDGVRVCVCTLQACIRLPVLSAKETSSDMLKLTLFLDARPVVLRLSR</sequence>
<accession>A0AAQ3JPC5</accession>
<evidence type="ECO:0000313" key="2">
    <source>
        <dbReference type="Proteomes" id="UP001327560"/>
    </source>
</evidence>